<proteinExistence type="predicted"/>
<reference evidence="1" key="1">
    <citation type="submission" date="2021-11" db="EMBL/GenBank/DDBJ databases">
        <title>Vibrio ZSDE26 sp. nov. and Vibrio ZSDZ34 sp. nov., isolated from coastal seawater in Qingdao.</title>
        <authorList>
            <person name="Zhang P."/>
        </authorList>
    </citation>
    <scope>NUCLEOTIDE SEQUENCE</scope>
    <source>
        <strain evidence="1">ZSDZ34</strain>
    </source>
</reference>
<dbReference type="AlphaFoldDB" id="A0A9X1WBK8"/>
<dbReference type="RefSeq" id="WP_244354802.1">
    <property type="nucleotide sequence ID" value="NZ_JAJNNZ010000001.1"/>
</dbReference>
<protein>
    <submittedName>
        <fullName evidence="1">Uncharacterized protein</fullName>
    </submittedName>
</protein>
<gene>
    <name evidence="1" type="ORF">LNL84_02085</name>
</gene>
<evidence type="ECO:0000313" key="1">
    <source>
        <dbReference type="EMBL" id="MCJ2375615.1"/>
    </source>
</evidence>
<organism evidence="1 2">
    <name type="scientific">Vibrio gelatinilyticus</name>
    <dbReference type="NCBI Taxonomy" id="2893468"/>
    <lineage>
        <taxon>Bacteria</taxon>
        <taxon>Pseudomonadati</taxon>
        <taxon>Pseudomonadota</taxon>
        <taxon>Gammaproteobacteria</taxon>
        <taxon>Vibrionales</taxon>
        <taxon>Vibrionaceae</taxon>
        <taxon>Vibrio</taxon>
    </lineage>
</organism>
<dbReference type="Proteomes" id="UP001139488">
    <property type="component" value="Unassembled WGS sequence"/>
</dbReference>
<name>A0A9X1WBK8_9VIBR</name>
<sequence length="60" mass="7100">MGEKTKITVVADTYEIDGVYLTEQRSGVDRRQKKSKRVFYERRINSSPRRTTLKHINEDV</sequence>
<evidence type="ECO:0000313" key="2">
    <source>
        <dbReference type="Proteomes" id="UP001139488"/>
    </source>
</evidence>
<comment type="caution">
    <text evidence="1">The sequence shown here is derived from an EMBL/GenBank/DDBJ whole genome shotgun (WGS) entry which is preliminary data.</text>
</comment>
<dbReference type="EMBL" id="JAJNNZ010000001">
    <property type="protein sequence ID" value="MCJ2375615.1"/>
    <property type="molecule type" value="Genomic_DNA"/>
</dbReference>
<accession>A0A9X1WBK8</accession>
<keyword evidence="2" id="KW-1185">Reference proteome</keyword>